<reference evidence="2 3" key="1">
    <citation type="submission" date="2018-03" db="EMBL/GenBank/DDBJ databases">
        <title>Rhodobacter blasticus.</title>
        <authorList>
            <person name="Meyer T.E."/>
            <person name="Miller S."/>
            <person name="Lodha T."/>
            <person name="Gandham S."/>
            <person name="Chintalapati S."/>
            <person name="Chintalapati V.R."/>
        </authorList>
    </citation>
    <scope>NUCLEOTIDE SEQUENCE [LARGE SCALE GENOMIC DNA]</scope>
    <source>
        <strain evidence="2 3">DSM 2131</strain>
    </source>
</reference>
<dbReference type="Gene3D" id="3.40.190.10">
    <property type="entry name" value="Periplasmic binding protein-like II"/>
    <property type="match status" value="2"/>
</dbReference>
<gene>
    <name evidence="2" type="ORF">C5F44_12265</name>
</gene>
<dbReference type="SUPFAM" id="SSF53850">
    <property type="entry name" value="Periplasmic binding protein-like II"/>
    <property type="match status" value="1"/>
</dbReference>
<dbReference type="EMBL" id="PZKE01000011">
    <property type="protein sequence ID" value="PTE13817.1"/>
    <property type="molecule type" value="Genomic_DNA"/>
</dbReference>
<dbReference type="PANTHER" id="PTHR30006:SF2">
    <property type="entry name" value="ABC TRANSPORTER SUBSTRATE-BINDING PROTEIN"/>
    <property type="match status" value="1"/>
</dbReference>
<accession>A0A2T4J7L8</accession>
<dbReference type="InterPro" id="IPR001188">
    <property type="entry name" value="Sperm_putr-bd"/>
</dbReference>
<organism evidence="2 3">
    <name type="scientific">Fuscovulum blasticum DSM 2131</name>
    <dbReference type="NCBI Taxonomy" id="1188250"/>
    <lineage>
        <taxon>Bacteria</taxon>
        <taxon>Pseudomonadati</taxon>
        <taxon>Pseudomonadota</taxon>
        <taxon>Alphaproteobacteria</taxon>
        <taxon>Rhodobacterales</taxon>
        <taxon>Paracoccaceae</taxon>
        <taxon>Pseudogemmobacter</taxon>
    </lineage>
</organism>
<proteinExistence type="predicted"/>
<evidence type="ECO:0000313" key="2">
    <source>
        <dbReference type="EMBL" id="PTE13817.1"/>
    </source>
</evidence>
<evidence type="ECO:0000256" key="1">
    <source>
        <dbReference type="ARBA" id="ARBA00022729"/>
    </source>
</evidence>
<keyword evidence="1" id="KW-0732">Signal</keyword>
<protein>
    <submittedName>
        <fullName evidence="2">Spermidine/putrescine ABC transporter substrate-binding protein</fullName>
    </submittedName>
</protein>
<dbReference type="GO" id="GO:0019808">
    <property type="term" value="F:polyamine binding"/>
    <property type="evidence" value="ECO:0007669"/>
    <property type="project" value="InterPro"/>
</dbReference>
<name>A0A2T4J7L8_FUSBL</name>
<sequence>MFTFLSLDRYMGVARHRSARLAPCRRENMTFHLNRRRFLQTTAAGAGLLAAPAIISSKALASSGELNFIGWAGYPTLAEKVFPAFEAATGIKVNFKEVPDHETMYAEAKIAQETGALDLIETTIDRWGSYNANGLLQAWDESKVALDAYLPGLADGAAGEMSRLDGALMIVPSVWGTEALVASEADAKLATPPSLGDLFSADNAAVLRPHSTLAAMGRWLEAQGKLPRPWRDGYVDMAAMTELWDIALAEAIKVKGNVVQWWSGENEAVAGFQANGATIGLCWDSTGFNVRNDGFKYIAPVEGAFAWNQGFSLLKAAKNADAAAELAKFVATPQPSADWATAFKANPVAKGAPDLMDAEIAAFYKGTFDDTALKSLWWWPEQTAEFVAKRSEYADKYKAA</sequence>
<evidence type="ECO:0000313" key="3">
    <source>
        <dbReference type="Proteomes" id="UP000241362"/>
    </source>
</evidence>
<comment type="caution">
    <text evidence="2">The sequence shown here is derived from an EMBL/GenBank/DDBJ whole genome shotgun (WGS) entry which is preliminary data.</text>
</comment>
<dbReference type="GO" id="GO:0042597">
    <property type="term" value="C:periplasmic space"/>
    <property type="evidence" value="ECO:0007669"/>
    <property type="project" value="InterPro"/>
</dbReference>
<dbReference type="AlphaFoldDB" id="A0A2T4J7L8"/>
<dbReference type="NCBIfam" id="TIGR01409">
    <property type="entry name" value="TAT_signal_seq"/>
    <property type="match status" value="1"/>
</dbReference>
<dbReference type="InterPro" id="IPR006311">
    <property type="entry name" value="TAT_signal"/>
</dbReference>
<keyword evidence="3" id="KW-1185">Reference proteome</keyword>
<dbReference type="PRINTS" id="PR00909">
    <property type="entry name" value="SPERMDNBNDNG"/>
</dbReference>
<dbReference type="GO" id="GO:0015846">
    <property type="term" value="P:polyamine transport"/>
    <property type="evidence" value="ECO:0007669"/>
    <property type="project" value="InterPro"/>
</dbReference>
<dbReference type="PANTHER" id="PTHR30006">
    <property type="entry name" value="THIAMINE-BINDING PERIPLASMIC PROTEIN-RELATED"/>
    <property type="match status" value="1"/>
</dbReference>
<dbReference type="Proteomes" id="UP000241362">
    <property type="component" value="Unassembled WGS sequence"/>
</dbReference>
<dbReference type="InterPro" id="IPR019546">
    <property type="entry name" value="TAT_signal_bac_arc"/>
</dbReference>
<dbReference type="PROSITE" id="PS51318">
    <property type="entry name" value="TAT"/>
    <property type="match status" value="1"/>
</dbReference>